<accession>A0AAE3QK27</accession>
<keyword evidence="2" id="KW-1185">Reference proteome</keyword>
<proteinExistence type="predicted"/>
<organism evidence="1 2">
    <name type="scientific">Ferirhizobium litorale</name>
    <dbReference type="NCBI Taxonomy" id="2927786"/>
    <lineage>
        <taxon>Bacteria</taxon>
        <taxon>Pseudomonadati</taxon>
        <taxon>Pseudomonadota</taxon>
        <taxon>Alphaproteobacteria</taxon>
        <taxon>Hyphomicrobiales</taxon>
        <taxon>Rhizobiaceae</taxon>
        <taxon>Ferirhizobium</taxon>
    </lineage>
</organism>
<dbReference type="AlphaFoldDB" id="A0AAE3QK27"/>
<gene>
    <name evidence="1" type="ORF">MRS75_20985</name>
</gene>
<protein>
    <submittedName>
        <fullName evidence="1">Uncharacterized protein</fullName>
    </submittedName>
</protein>
<dbReference type="EMBL" id="JALDYZ010000015">
    <property type="protein sequence ID" value="MDI7924543.1"/>
    <property type="molecule type" value="Genomic_DNA"/>
</dbReference>
<reference evidence="1" key="1">
    <citation type="submission" date="2022-03" db="EMBL/GenBank/DDBJ databases">
        <title>Fererhizobium litorale gen. nov., sp. nov., isolated from sandy sediments of the Sea of Japan seashore.</title>
        <authorList>
            <person name="Romanenko L."/>
            <person name="Kurilenko V."/>
            <person name="Otstavnykh N."/>
            <person name="Svetashev V."/>
            <person name="Tekutyeva L."/>
            <person name="Isaeva M."/>
            <person name="Mikhailov V."/>
        </authorList>
    </citation>
    <scope>NUCLEOTIDE SEQUENCE</scope>
    <source>
        <strain evidence="1">KMM 9576</strain>
    </source>
</reference>
<sequence>MNTKPETTVTIEKRQNGRWCFVLKFRGVTYPAQGQFASLVQAQAEGQAALKALVERS</sequence>
<dbReference type="Proteomes" id="UP001161580">
    <property type="component" value="Unassembled WGS sequence"/>
</dbReference>
<evidence type="ECO:0000313" key="1">
    <source>
        <dbReference type="EMBL" id="MDI7924543.1"/>
    </source>
</evidence>
<dbReference type="RefSeq" id="WP_311788310.1">
    <property type="nucleotide sequence ID" value="NZ_JALDYY010000015.1"/>
</dbReference>
<evidence type="ECO:0000313" key="2">
    <source>
        <dbReference type="Proteomes" id="UP001161580"/>
    </source>
</evidence>
<comment type="caution">
    <text evidence="1">The sequence shown here is derived from an EMBL/GenBank/DDBJ whole genome shotgun (WGS) entry which is preliminary data.</text>
</comment>
<name>A0AAE3QK27_9HYPH</name>